<evidence type="ECO:0000256" key="3">
    <source>
        <dbReference type="SAM" id="MobiDB-lite"/>
    </source>
</evidence>
<evidence type="ECO:0000256" key="1">
    <source>
        <dbReference type="ARBA" id="ARBA00022679"/>
    </source>
</evidence>
<dbReference type="EMBL" id="AKFS01000014">
    <property type="protein sequence ID" value="EJF51651.1"/>
    <property type="molecule type" value="Genomic_DNA"/>
</dbReference>
<feature type="compositionally biased region" description="Gly residues" evidence="3">
    <location>
        <begin position="80"/>
        <end position="95"/>
    </location>
</feature>
<dbReference type="PANTHER" id="PTHR10584:SF166">
    <property type="entry name" value="RIBOKINASE"/>
    <property type="match status" value="1"/>
</dbReference>
<dbReference type="Gene3D" id="3.40.1190.20">
    <property type="match status" value="1"/>
</dbReference>
<dbReference type="Proteomes" id="UP000004578">
    <property type="component" value="Unassembled WGS sequence"/>
</dbReference>
<evidence type="ECO:0000313" key="6">
    <source>
        <dbReference type="Proteomes" id="UP000004578"/>
    </source>
</evidence>
<evidence type="ECO:0000259" key="4">
    <source>
        <dbReference type="Pfam" id="PF00294"/>
    </source>
</evidence>
<evidence type="ECO:0000256" key="2">
    <source>
        <dbReference type="ARBA" id="ARBA00022777"/>
    </source>
</evidence>
<organism evidence="5 6">
    <name type="scientific">Schaalia georgiae F0490</name>
    <dbReference type="NCBI Taxonomy" id="1125717"/>
    <lineage>
        <taxon>Bacteria</taxon>
        <taxon>Bacillati</taxon>
        <taxon>Actinomycetota</taxon>
        <taxon>Actinomycetes</taxon>
        <taxon>Actinomycetales</taxon>
        <taxon>Actinomycetaceae</taxon>
        <taxon>Schaalia</taxon>
    </lineage>
</organism>
<protein>
    <submittedName>
        <fullName evidence="5">Carbohydrate kinase, PfkB family</fullName>
    </submittedName>
</protein>
<dbReference type="PANTHER" id="PTHR10584">
    <property type="entry name" value="SUGAR KINASE"/>
    <property type="match status" value="1"/>
</dbReference>
<sequence length="394" mass="39239">MNGLFAGLTTLDVIHELDHVPDPTVKVTSTDHVMAAGGPATNAAIAFAALERAAGSLRASTAAADAGNATSGGGAGNATGGDGAGNATGGDGAGTPGSDSLEAGAGGSGQSRAVLLSALGVGAAAEFLRADLAEAGVRLVDATAASNSSGPAVSGIIEHPGGRMVASTNARVEVDPALARWALESAQPLDVVLVDGHNPGLAQSALTAGAPPAAGSDDPFAELEAKPAHLRVLDGGSWKDWFTPLLGLVDVAVVSADFVPPLLRAPDGAQVAEFLRGFGITRTVRTQGPGPIQFWWDERSGEVEVEPVDGASTLGAGDAFHGAFAWGCARYRRVGAPISDPRGLIRFASAVARVSVASFGTRGWLSSPELERCVGRFEAGLAAEPGGPGGAPGH</sequence>
<keyword evidence="2 5" id="KW-0418">Kinase</keyword>
<dbReference type="InterPro" id="IPR011611">
    <property type="entry name" value="PfkB_dom"/>
</dbReference>
<dbReference type="RefSeq" id="WP_005867286.1">
    <property type="nucleotide sequence ID" value="NZ_AKFS01000014.1"/>
</dbReference>
<gene>
    <name evidence="5" type="ORF">HMPREF1317_2159</name>
</gene>
<comment type="caution">
    <text evidence="5">The sequence shown here is derived from an EMBL/GenBank/DDBJ whole genome shotgun (WGS) entry which is preliminary data.</text>
</comment>
<evidence type="ECO:0000313" key="5">
    <source>
        <dbReference type="EMBL" id="EJF51651.1"/>
    </source>
</evidence>
<reference evidence="5 6" key="1">
    <citation type="submission" date="2012-05" db="EMBL/GenBank/DDBJ databases">
        <authorList>
            <person name="Harkins D.M."/>
            <person name="Madupu R."/>
            <person name="Durkin A.S."/>
            <person name="Torralba M."/>
            <person name="Methe B."/>
            <person name="Sutton G.G."/>
            <person name="Nelson K.E."/>
        </authorList>
    </citation>
    <scope>NUCLEOTIDE SEQUENCE [LARGE SCALE GENOMIC DNA]</scope>
    <source>
        <strain evidence="5 6">F0490</strain>
    </source>
</reference>
<dbReference type="AlphaFoldDB" id="J0XS32"/>
<accession>J0XS32</accession>
<dbReference type="PATRIC" id="fig|1125717.3.peg.95"/>
<proteinExistence type="predicted"/>
<dbReference type="Pfam" id="PF00294">
    <property type="entry name" value="PfkB"/>
    <property type="match status" value="1"/>
</dbReference>
<name>J0XS32_9ACTO</name>
<dbReference type="GO" id="GO:0005829">
    <property type="term" value="C:cytosol"/>
    <property type="evidence" value="ECO:0007669"/>
    <property type="project" value="TreeGrafter"/>
</dbReference>
<feature type="domain" description="Carbohydrate kinase PfkB" evidence="4">
    <location>
        <begin position="111"/>
        <end position="362"/>
    </location>
</feature>
<feature type="region of interest" description="Disordered" evidence="3">
    <location>
        <begin position="80"/>
        <end position="106"/>
    </location>
</feature>
<dbReference type="InterPro" id="IPR029056">
    <property type="entry name" value="Ribokinase-like"/>
</dbReference>
<dbReference type="SUPFAM" id="SSF53613">
    <property type="entry name" value="Ribokinase-like"/>
    <property type="match status" value="1"/>
</dbReference>
<keyword evidence="1" id="KW-0808">Transferase</keyword>
<dbReference type="GO" id="GO:0016301">
    <property type="term" value="F:kinase activity"/>
    <property type="evidence" value="ECO:0007669"/>
    <property type="project" value="UniProtKB-KW"/>
</dbReference>
<keyword evidence="6" id="KW-1185">Reference proteome</keyword>